<reference evidence="2" key="2">
    <citation type="submission" date="2021-04" db="EMBL/GenBank/DDBJ databases">
        <authorList>
            <person name="Gilroy R."/>
        </authorList>
    </citation>
    <scope>NUCLEOTIDE SEQUENCE</scope>
    <source>
        <strain evidence="2">ChiSxjej3B15-572</strain>
    </source>
</reference>
<comment type="caution">
    <text evidence="2">The sequence shown here is derived from an EMBL/GenBank/DDBJ whole genome shotgun (WGS) entry which is preliminary data.</text>
</comment>
<protein>
    <submittedName>
        <fullName evidence="2">SGNH/GDSL hydrolase family protein</fullName>
    </submittedName>
</protein>
<feature type="domain" description="SGNH hydrolase-type esterase" evidence="1">
    <location>
        <begin position="47"/>
        <end position="279"/>
    </location>
</feature>
<dbReference type="Gene3D" id="3.40.50.1110">
    <property type="entry name" value="SGNH hydrolase"/>
    <property type="match status" value="1"/>
</dbReference>
<dbReference type="CDD" id="cd04506">
    <property type="entry name" value="SGNH_hydrolase_YpmR_like"/>
    <property type="match status" value="1"/>
</dbReference>
<dbReference type="EMBL" id="DXFH01000024">
    <property type="protein sequence ID" value="HIX35919.1"/>
    <property type="molecule type" value="Genomic_DNA"/>
</dbReference>
<dbReference type="InterPro" id="IPR051532">
    <property type="entry name" value="Ester_Hydrolysis_Enzymes"/>
</dbReference>
<accession>A0A9D1VJ06</accession>
<sequence length="301" mass="34540">MKKVWKWLLLIVVVLLAAGGAYYYAQRPLSHEPQPAKIVKKHVRLVAIGDSLTYGQEDEKNNGGYVGQIKPALEKKYNTKVSTWNYGVSGDRSDQILKRLNNQPKMRKNLRKADVIVMTVGGNDLMQKLEGDLLSSPKGVDKDVAKAKLVYHKKLMALFKAVRKQNPHAPIFLFSIYNPVYTYFPQVSIINDSIAKWNQTSKSTVQKFQPAYFVDIDHLMSYGQYKTKHDRAKLMKTSKEVNQTAISQKQVVAIMDHNDKNLNEYISTDDNFHPNHRGYTQITKALLKQMEKHDSFMYEKS</sequence>
<dbReference type="Proteomes" id="UP000824231">
    <property type="component" value="Unassembled WGS sequence"/>
</dbReference>
<evidence type="ECO:0000313" key="3">
    <source>
        <dbReference type="Proteomes" id="UP000824231"/>
    </source>
</evidence>
<dbReference type="AlphaFoldDB" id="A0A9D1VJ06"/>
<evidence type="ECO:0000313" key="2">
    <source>
        <dbReference type="EMBL" id="HIX35919.1"/>
    </source>
</evidence>
<dbReference type="GO" id="GO:0004622">
    <property type="term" value="F:phosphatidylcholine lysophospholipase activity"/>
    <property type="evidence" value="ECO:0007669"/>
    <property type="project" value="TreeGrafter"/>
</dbReference>
<dbReference type="PANTHER" id="PTHR30383">
    <property type="entry name" value="THIOESTERASE 1/PROTEASE 1/LYSOPHOSPHOLIPASE L1"/>
    <property type="match status" value="1"/>
</dbReference>
<dbReference type="InterPro" id="IPR013830">
    <property type="entry name" value="SGNH_hydro"/>
</dbReference>
<evidence type="ECO:0000259" key="1">
    <source>
        <dbReference type="Pfam" id="PF13472"/>
    </source>
</evidence>
<dbReference type="Pfam" id="PF13472">
    <property type="entry name" value="Lipase_GDSL_2"/>
    <property type="match status" value="1"/>
</dbReference>
<name>A0A9D1VJ06_9LACO</name>
<dbReference type="PANTHER" id="PTHR30383:SF27">
    <property type="entry name" value="SPORE GERMINATION LIPASE LIPC"/>
    <property type="match status" value="1"/>
</dbReference>
<dbReference type="SUPFAM" id="SSF52266">
    <property type="entry name" value="SGNH hydrolase"/>
    <property type="match status" value="1"/>
</dbReference>
<keyword evidence="2" id="KW-0378">Hydrolase</keyword>
<gene>
    <name evidence="2" type="ORF">H9856_05975</name>
</gene>
<reference evidence="2" key="1">
    <citation type="journal article" date="2021" name="PeerJ">
        <title>Extensive microbial diversity within the chicken gut microbiome revealed by metagenomics and culture.</title>
        <authorList>
            <person name="Gilroy R."/>
            <person name="Ravi A."/>
            <person name="Getino M."/>
            <person name="Pursley I."/>
            <person name="Horton D.L."/>
            <person name="Alikhan N.F."/>
            <person name="Baker D."/>
            <person name="Gharbi K."/>
            <person name="Hall N."/>
            <person name="Watson M."/>
            <person name="Adriaenssens E.M."/>
            <person name="Foster-Nyarko E."/>
            <person name="Jarju S."/>
            <person name="Secka A."/>
            <person name="Antonio M."/>
            <person name="Oren A."/>
            <person name="Chaudhuri R.R."/>
            <person name="La Ragione R."/>
            <person name="Hildebrand F."/>
            <person name="Pallen M.J."/>
        </authorList>
    </citation>
    <scope>NUCLEOTIDE SEQUENCE</scope>
    <source>
        <strain evidence="2">ChiSxjej3B15-572</strain>
    </source>
</reference>
<proteinExistence type="predicted"/>
<dbReference type="InterPro" id="IPR036514">
    <property type="entry name" value="SGNH_hydro_sf"/>
</dbReference>
<organism evidence="2 3">
    <name type="scientific">Candidatus Limosilactobacillus merdigallinarum</name>
    <dbReference type="NCBI Taxonomy" id="2838652"/>
    <lineage>
        <taxon>Bacteria</taxon>
        <taxon>Bacillati</taxon>
        <taxon>Bacillota</taxon>
        <taxon>Bacilli</taxon>
        <taxon>Lactobacillales</taxon>
        <taxon>Lactobacillaceae</taxon>
        <taxon>Limosilactobacillus</taxon>
    </lineage>
</organism>